<reference evidence="1 2" key="1">
    <citation type="journal article" date="2014" name="Nat. Commun.">
        <title>Klebsormidium flaccidum genome reveals primary factors for plant terrestrial adaptation.</title>
        <authorList>
            <person name="Hori K."/>
            <person name="Maruyama F."/>
            <person name="Fujisawa T."/>
            <person name="Togashi T."/>
            <person name="Yamamoto N."/>
            <person name="Seo M."/>
            <person name="Sato S."/>
            <person name="Yamada T."/>
            <person name="Mori H."/>
            <person name="Tajima N."/>
            <person name="Moriyama T."/>
            <person name="Ikeuchi M."/>
            <person name="Watanabe M."/>
            <person name="Wada H."/>
            <person name="Kobayashi K."/>
            <person name="Saito M."/>
            <person name="Masuda T."/>
            <person name="Sasaki-Sekimoto Y."/>
            <person name="Mashiguchi K."/>
            <person name="Awai K."/>
            <person name="Shimojima M."/>
            <person name="Masuda S."/>
            <person name="Iwai M."/>
            <person name="Nobusawa T."/>
            <person name="Narise T."/>
            <person name="Kondo S."/>
            <person name="Saito H."/>
            <person name="Sato R."/>
            <person name="Murakawa M."/>
            <person name="Ihara Y."/>
            <person name="Oshima-Yamada Y."/>
            <person name="Ohtaka K."/>
            <person name="Satoh M."/>
            <person name="Sonobe K."/>
            <person name="Ishii M."/>
            <person name="Ohtani R."/>
            <person name="Kanamori-Sato M."/>
            <person name="Honoki R."/>
            <person name="Miyazaki D."/>
            <person name="Mochizuki H."/>
            <person name="Umetsu J."/>
            <person name="Higashi K."/>
            <person name="Shibata D."/>
            <person name="Kamiya Y."/>
            <person name="Sato N."/>
            <person name="Nakamura Y."/>
            <person name="Tabata S."/>
            <person name="Ida S."/>
            <person name="Kurokawa K."/>
            <person name="Ohta H."/>
        </authorList>
    </citation>
    <scope>NUCLEOTIDE SEQUENCE [LARGE SCALE GENOMIC DNA]</scope>
    <source>
        <strain evidence="1 2">NIES-2285</strain>
    </source>
</reference>
<dbReference type="InterPro" id="IPR019362">
    <property type="entry name" value="MMADHC"/>
</dbReference>
<dbReference type="Proteomes" id="UP000054558">
    <property type="component" value="Unassembled WGS sequence"/>
</dbReference>
<proteinExistence type="predicted"/>
<dbReference type="EMBL" id="DF237403">
    <property type="protein sequence ID" value="GAQ88723.1"/>
    <property type="molecule type" value="Genomic_DNA"/>
</dbReference>
<dbReference type="Pfam" id="PF10229">
    <property type="entry name" value="MMADHC"/>
    <property type="match status" value="1"/>
</dbReference>
<dbReference type="OMA" id="FMRFGCD"/>
<evidence type="ECO:0000313" key="2">
    <source>
        <dbReference type="Proteomes" id="UP000054558"/>
    </source>
</evidence>
<name>A0A1Y1IDR6_KLENI</name>
<evidence type="ECO:0008006" key="3">
    <source>
        <dbReference type="Google" id="ProtNLM"/>
    </source>
</evidence>
<organism evidence="1 2">
    <name type="scientific">Klebsormidium nitens</name>
    <name type="common">Green alga</name>
    <name type="synonym">Ulothrix nitens</name>
    <dbReference type="NCBI Taxonomy" id="105231"/>
    <lineage>
        <taxon>Eukaryota</taxon>
        <taxon>Viridiplantae</taxon>
        <taxon>Streptophyta</taxon>
        <taxon>Klebsormidiophyceae</taxon>
        <taxon>Klebsormidiales</taxon>
        <taxon>Klebsormidiaceae</taxon>
        <taxon>Klebsormidium</taxon>
    </lineage>
</organism>
<evidence type="ECO:0000313" key="1">
    <source>
        <dbReference type="EMBL" id="GAQ88723.1"/>
    </source>
</evidence>
<accession>A0A1Y1IDR6</accession>
<sequence length="181" mass="20158">MVAEVGRYALTPVMTTSKGMEYSVHTCPRQYKSDLEAIFPGVRVMDLLIIPTCQNSEVDLVRTGEVIEEEKDRLLEIFVDFAKQVCELLISQGHWADYLDPASGLPMIHKDTNTVYSEVDALSTLLHYTCQNAGCCKVILHPKWGSSVYPATLFAKAPLEVVLEAINKVDEQTSKPATRIP</sequence>
<dbReference type="OrthoDB" id="10263782at2759"/>
<dbReference type="AlphaFoldDB" id="A0A1Y1IDR6"/>
<gene>
    <name evidence="1" type="ORF">KFL_004540080</name>
</gene>
<dbReference type="PANTHER" id="PTHR13192:SF3">
    <property type="entry name" value="COBALAMIN TRAFFICKING PROTEIN CBLD"/>
    <property type="match status" value="1"/>
</dbReference>
<dbReference type="STRING" id="105231.A0A1Y1IDR6"/>
<keyword evidence="2" id="KW-1185">Reference proteome</keyword>
<dbReference type="PANTHER" id="PTHR13192">
    <property type="entry name" value="MY011 PROTEIN"/>
    <property type="match status" value="1"/>
</dbReference>
<dbReference type="GO" id="GO:0009235">
    <property type="term" value="P:cobalamin metabolic process"/>
    <property type="evidence" value="ECO:0007669"/>
    <property type="project" value="InterPro"/>
</dbReference>
<protein>
    <recommendedName>
        <fullName evidence="3">Methylmalonic aciduria and homocystinuria type D protein</fullName>
    </recommendedName>
</protein>